<dbReference type="Gene3D" id="1.10.1530.10">
    <property type="match status" value="1"/>
</dbReference>
<dbReference type="SUPFAM" id="SSF89733">
    <property type="entry name" value="L-sulfolactate dehydrogenase-like"/>
    <property type="match status" value="1"/>
</dbReference>
<dbReference type="InterPro" id="IPR043144">
    <property type="entry name" value="Mal/L-sulf/L-lact_DH-like_ah"/>
</dbReference>
<evidence type="ECO:0000313" key="4">
    <source>
        <dbReference type="Proteomes" id="UP000601789"/>
    </source>
</evidence>
<name>A0ABS0SEW8_9HYPH</name>
<comment type="similarity">
    <text evidence="1">Belongs to the LDH2/MDH2 oxidoreductase family.</text>
</comment>
<proteinExistence type="inferred from homology"/>
<evidence type="ECO:0000256" key="2">
    <source>
        <dbReference type="ARBA" id="ARBA00023002"/>
    </source>
</evidence>
<gene>
    <name evidence="3" type="ORF">IOD40_11390</name>
</gene>
<evidence type="ECO:0000313" key="3">
    <source>
        <dbReference type="EMBL" id="MBI1621266.1"/>
    </source>
</evidence>
<dbReference type="Gene3D" id="3.30.1370.60">
    <property type="entry name" value="Hypothetical oxidoreductase yiak, domain 2"/>
    <property type="match status" value="1"/>
</dbReference>
<dbReference type="Proteomes" id="UP000601789">
    <property type="component" value="Unassembled WGS sequence"/>
</dbReference>
<comment type="caution">
    <text evidence="3">The sequence shown here is derived from an EMBL/GenBank/DDBJ whole genome shotgun (WGS) entry which is preliminary data.</text>
</comment>
<sequence>MTDQVNSTRVDAAALDAFCRAIFVGCGADEATANAATDAMMHGSRHGIDSHGVRLLDHYVTALEGGRIKKQPVIRFAAQLGAVGTLDADAAHGALAAYEGMHHAMEFAGKFGIGAVAIRNSSHFGPAGAFATEAAKAGFIGLAFCNSDSFVRLHDGAMRFHGTNPISCAVPLAGERPWLLDMATSAIPYNRVQLYKSLGLSLPDGTASDSRGIDVADPALADMLAPLGAAFGFKGAGLAGLVEIFSAVLSGATLSFDIAPMPGPDFSTPRDLGAFVMAINPEAFISRTDFDDGMRRYVDTLRNSPAREGQKVLAPGDREWAEADLRAIKGIPIDPVTEQSFRTLSGRFGVGLPFA</sequence>
<dbReference type="RefSeq" id="WP_198476662.1">
    <property type="nucleotide sequence ID" value="NZ_JADGMQ010000007.1"/>
</dbReference>
<keyword evidence="2" id="KW-0560">Oxidoreductase</keyword>
<evidence type="ECO:0000256" key="1">
    <source>
        <dbReference type="ARBA" id="ARBA00006056"/>
    </source>
</evidence>
<dbReference type="EMBL" id="JADGMQ010000007">
    <property type="protein sequence ID" value="MBI1621266.1"/>
    <property type="molecule type" value="Genomic_DNA"/>
</dbReference>
<organism evidence="3 4">
    <name type="scientific">Aquamicrobium zhengzhouense</name>
    <dbReference type="NCBI Taxonomy" id="2781738"/>
    <lineage>
        <taxon>Bacteria</taxon>
        <taxon>Pseudomonadati</taxon>
        <taxon>Pseudomonadota</taxon>
        <taxon>Alphaproteobacteria</taxon>
        <taxon>Hyphomicrobiales</taxon>
        <taxon>Phyllobacteriaceae</taxon>
        <taxon>Aquamicrobium</taxon>
    </lineage>
</organism>
<keyword evidence="4" id="KW-1185">Reference proteome</keyword>
<reference evidence="3 4" key="1">
    <citation type="submission" date="2020-10" db="EMBL/GenBank/DDBJ databases">
        <title>Aquamicrobium zhengzhouensis sp. nov., a exopolysaccharide producing bacterium isolated from farmland soil.</title>
        <authorList>
            <person name="Wang X."/>
        </authorList>
    </citation>
    <scope>NUCLEOTIDE SEQUENCE [LARGE SCALE GENOMIC DNA]</scope>
    <source>
        <strain evidence="4">cd-1</strain>
    </source>
</reference>
<protein>
    <submittedName>
        <fullName evidence="3">Ldh family oxidoreductase</fullName>
    </submittedName>
</protein>
<dbReference type="InterPro" id="IPR043143">
    <property type="entry name" value="Mal/L-sulf/L-lact_DH-like_NADP"/>
</dbReference>
<dbReference type="InterPro" id="IPR003767">
    <property type="entry name" value="Malate/L-lactate_DH-like"/>
</dbReference>
<accession>A0ABS0SEW8</accession>
<dbReference type="PANTHER" id="PTHR11091:SF0">
    <property type="entry name" value="MALATE DEHYDROGENASE"/>
    <property type="match status" value="1"/>
</dbReference>
<dbReference type="PANTHER" id="PTHR11091">
    <property type="entry name" value="OXIDOREDUCTASE-RELATED"/>
    <property type="match status" value="1"/>
</dbReference>
<dbReference type="Pfam" id="PF02615">
    <property type="entry name" value="Ldh_2"/>
    <property type="match status" value="1"/>
</dbReference>
<dbReference type="InterPro" id="IPR036111">
    <property type="entry name" value="Mal/L-sulfo/L-lacto_DH-like_sf"/>
</dbReference>